<dbReference type="InterPro" id="IPR038352">
    <property type="entry name" value="Imelysin_sf"/>
</dbReference>
<dbReference type="InterPro" id="IPR018976">
    <property type="entry name" value="Imelysin-like"/>
</dbReference>
<dbReference type="Gene3D" id="1.20.1420.20">
    <property type="entry name" value="M75 peptidase, HXXE motif"/>
    <property type="match status" value="1"/>
</dbReference>
<evidence type="ECO:0000313" key="7">
    <source>
        <dbReference type="Proteomes" id="UP001326715"/>
    </source>
</evidence>
<feature type="domain" description="Imelysin-like" evidence="3">
    <location>
        <begin position="47"/>
        <end position="327"/>
    </location>
</feature>
<dbReference type="CDD" id="cd14658">
    <property type="entry name" value="Imelysin-like_IrpA"/>
    <property type="match status" value="1"/>
</dbReference>
<sequence length="358" mass="38737">MKKLVLLFAVSAITILSCSKDGDNGASNSDFAALEDSVTINFVNKTAIPGYEDLLTKATTFNNVVTALNSATTEDNLTAAKTAWKDMRKTWEQCEGYLFGPVEDDNYDPNMDTWPVDYVQMDSLLNSSNALEIADIEGLATLSLRGYHPIEYILWGTDGKRAAAALTAREKKYITSLTVDLKNTCTKLRDSWVVAGGNYAAKVLNAGKGSQPFPTKQSLFTAIAAGLADICGEVGESKMKDPYDAQDPNIVESPFSGNSTTDFKNNIVGAYNVYMGTFLGSNGKSLHALVAAKNLSLDTKLQQQFEAAIGSFDAITMPYEKAIINQRGLCATTMSNLVTLKGTIEGDLENFILTNIKD</sequence>
<dbReference type="OrthoDB" id="9764688at2"/>
<dbReference type="RefSeq" id="WP_072362858.1">
    <property type="nucleotide sequence ID" value="NZ_CP139972.1"/>
</dbReference>
<dbReference type="EMBL" id="FPIZ01000012">
    <property type="protein sequence ID" value="SFW72043.1"/>
    <property type="molecule type" value="Genomic_DNA"/>
</dbReference>
<dbReference type="STRING" id="1004.SAMN05661012_03862"/>
<organism evidence="4 6">
    <name type="scientific">Chitinophaga sancti</name>
    <dbReference type="NCBI Taxonomy" id="1004"/>
    <lineage>
        <taxon>Bacteria</taxon>
        <taxon>Pseudomonadati</taxon>
        <taxon>Bacteroidota</taxon>
        <taxon>Chitinophagia</taxon>
        <taxon>Chitinophagales</taxon>
        <taxon>Chitinophagaceae</taxon>
        <taxon>Chitinophaga</taxon>
    </lineage>
</organism>
<gene>
    <name evidence="4" type="ORF">SAMN05661012_03862</name>
    <name evidence="5" type="ORF">SR876_19810</name>
</gene>
<dbReference type="GO" id="GO:0030313">
    <property type="term" value="C:cell envelope"/>
    <property type="evidence" value="ECO:0007669"/>
    <property type="project" value="UniProtKB-SubCell"/>
</dbReference>
<evidence type="ECO:0000313" key="4">
    <source>
        <dbReference type="EMBL" id="SFW72043.1"/>
    </source>
</evidence>
<dbReference type="AlphaFoldDB" id="A0A1K1RJR2"/>
<keyword evidence="2" id="KW-0732">Signal</keyword>
<reference evidence="4 6" key="1">
    <citation type="submission" date="2016-11" db="EMBL/GenBank/DDBJ databases">
        <authorList>
            <person name="Jaros S."/>
            <person name="Januszkiewicz K."/>
            <person name="Wedrychowicz H."/>
        </authorList>
    </citation>
    <scope>NUCLEOTIDE SEQUENCE [LARGE SCALE GENOMIC DNA]</scope>
    <source>
        <strain evidence="4 6">DSM 784</strain>
    </source>
</reference>
<reference evidence="5 7" key="2">
    <citation type="submission" date="2023-11" db="EMBL/GenBank/DDBJ databases">
        <title>MicrobeMod: A computational toolkit for identifying prokaryotic methylation and restriction-modification with nanopore sequencing.</title>
        <authorList>
            <person name="Crits-Christoph A."/>
            <person name="Kang S.C."/>
            <person name="Lee H."/>
            <person name="Ostrov N."/>
        </authorList>
    </citation>
    <scope>NUCLEOTIDE SEQUENCE [LARGE SCALE GENOMIC DNA]</scope>
    <source>
        <strain evidence="5 7">ATCC 23090</strain>
    </source>
</reference>
<dbReference type="PROSITE" id="PS51257">
    <property type="entry name" value="PROKAR_LIPOPROTEIN"/>
    <property type="match status" value="1"/>
</dbReference>
<proteinExistence type="predicted"/>
<evidence type="ECO:0000259" key="3">
    <source>
        <dbReference type="Pfam" id="PF09375"/>
    </source>
</evidence>
<dbReference type="Proteomes" id="UP000183788">
    <property type="component" value="Unassembled WGS sequence"/>
</dbReference>
<evidence type="ECO:0000313" key="5">
    <source>
        <dbReference type="EMBL" id="WQG87169.1"/>
    </source>
</evidence>
<evidence type="ECO:0000256" key="1">
    <source>
        <dbReference type="ARBA" id="ARBA00004196"/>
    </source>
</evidence>
<dbReference type="InterPro" id="IPR034982">
    <property type="entry name" value="Imelysin-like_IrpA"/>
</dbReference>
<name>A0A1K1RJR2_9BACT</name>
<evidence type="ECO:0000313" key="6">
    <source>
        <dbReference type="Proteomes" id="UP000183788"/>
    </source>
</evidence>
<comment type="subcellular location">
    <subcellularLocation>
        <location evidence="1">Cell envelope</location>
    </subcellularLocation>
</comment>
<evidence type="ECO:0000256" key="2">
    <source>
        <dbReference type="ARBA" id="ARBA00022729"/>
    </source>
</evidence>
<dbReference type="EMBL" id="CP140154">
    <property type="protein sequence ID" value="WQG87169.1"/>
    <property type="molecule type" value="Genomic_DNA"/>
</dbReference>
<dbReference type="Proteomes" id="UP001326715">
    <property type="component" value="Chromosome"/>
</dbReference>
<dbReference type="Pfam" id="PF09375">
    <property type="entry name" value="Peptidase_M75"/>
    <property type="match status" value="1"/>
</dbReference>
<keyword evidence="7" id="KW-1185">Reference proteome</keyword>
<accession>A0A1K1RJR2</accession>
<protein>
    <submittedName>
        <fullName evidence="5">Imelysin family protein</fullName>
    </submittedName>
    <submittedName>
        <fullName evidence="4">Uncharacterized iron-regulated protein</fullName>
    </submittedName>
</protein>